<dbReference type="RefSeq" id="WP_230527247.1">
    <property type="nucleotide sequence ID" value="NZ_JAJGAK010000002.1"/>
</dbReference>
<dbReference type="Proteomes" id="UP001165293">
    <property type="component" value="Unassembled WGS sequence"/>
</dbReference>
<comment type="caution">
    <text evidence="1">The sequence shown here is derived from an EMBL/GenBank/DDBJ whole genome shotgun (WGS) entry which is preliminary data.</text>
</comment>
<gene>
    <name evidence="1" type="ORF">LK996_11105</name>
</gene>
<proteinExistence type="predicted"/>
<evidence type="ECO:0000313" key="1">
    <source>
        <dbReference type="EMBL" id="MCC8363616.1"/>
    </source>
</evidence>
<accession>A0ABS8JJ30</accession>
<name>A0ABS8JJ30_9GAMM</name>
<keyword evidence="2" id="KW-1185">Reference proteome</keyword>
<organism evidence="1 2">
    <name type="scientific">Noviluteimonas lactosilytica</name>
    <dbReference type="NCBI Taxonomy" id="2888523"/>
    <lineage>
        <taxon>Bacteria</taxon>
        <taxon>Pseudomonadati</taxon>
        <taxon>Pseudomonadota</taxon>
        <taxon>Gammaproteobacteria</taxon>
        <taxon>Lysobacterales</taxon>
        <taxon>Lysobacteraceae</taxon>
        <taxon>Noviluteimonas</taxon>
    </lineage>
</organism>
<reference evidence="1" key="1">
    <citation type="submission" date="2021-10" db="EMBL/GenBank/DDBJ databases">
        <authorList>
            <person name="Lyu M."/>
            <person name="Wang X."/>
            <person name="Meng X."/>
            <person name="Xu K."/>
        </authorList>
    </citation>
    <scope>NUCLEOTIDE SEQUENCE</scope>
    <source>
        <strain evidence="1">A6</strain>
    </source>
</reference>
<evidence type="ECO:0000313" key="2">
    <source>
        <dbReference type="Proteomes" id="UP001165293"/>
    </source>
</evidence>
<dbReference type="EMBL" id="JAJGAK010000002">
    <property type="protein sequence ID" value="MCC8363616.1"/>
    <property type="molecule type" value="Genomic_DNA"/>
</dbReference>
<sequence>MSTKTPGSYTRAKRILEARDRGATALEAAEHEVSVTLLSPEVMATDQQVRKACFPQYGYMSPFAATQVLAKELRRALGWYASNVGLKAPGYGTFNPLYSDPEMFEEVWQLRQVIDELGISYWFYIEYAVFYWATQRQKTTKRPNRMPRPKQLAEDDVIHYVLEIWHDPAFRINVPIFGAWDPRFGADMFEGDEQQVAARKLIDQRVADAKVLHRNPAHELHKFLGDVISEEDARERYGSAMVDEAIAWDPGIDIGDIVQNGDASGEPAA</sequence>
<protein>
    <submittedName>
        <fullName evidence="1">Uncharacterized protein</fullName>
    </submittedName>
</protein>